<evidence type="ECO:0000313" key="2">
    <source>
        <dbReference type="Proteomes" id="UP000032930"/>
    </source>
</evidence>
<dbReference type="KEGG" id="xbv:XBW1_1385"/>
<evidence type="ECO:0000313" key="1">
    <source>
        <dbReference type="EMBL" id="CDM88742.1"/>
    </source>
</evidence>
<reference evidence="1 2" key="1">
    <citation type="submission" date="2014-02" db="EMBL/GenBank/DDBJ databases">
        <authorList>
            <person name="Genoscope - CEA"/>
        </authorList>
    </citation>
    <scope>NUCLEOTIDE SEQUENCE [LARGE SCALE GENOMIC DNA]</scope>
    <source>
        <strain evidence="1 2">CS03</strain>
    </source>
</reference>
<accession>A0A0B6X4M4</accession>
<protein>
    <submittedName>
        <fullName evidence="1">Uncharacterized protein</fullName>
    </submittedName>
</protein>
<gene>
    <name evidence="1" type="ORF">XBW1_1385</name>
</gene>
<name>A0A0B6X4M4_XENBV</name>
<dbReference type="Proteomes" id="UP000032930">
    <property type="component" value="Chromosome"/>
</dbReference>
<sequence>MEADIASLTAMKVHYSLSERQQRICLTPGGKNYSRQGVGFSQSHCIFTSMENIVCLRTPHR</sequence>
<dbReference type="EMBL" id="FO818637">
    <property type="protein sequence ID" value="CDM88742.1"/>
    <property type="molecule type" value="Genomic_DNA"/>
</dbReference>
<proteinExistence type="predicted"/>
<organism evidence="1 2">
    <name type="scientific">Xenorhabdus bovienii</name>
    <name type="common">Xenorhabdus nematophila subsp. bovienii</name>
    <dbReference type="NCBI Taxonomy" id="40576"/>
    <lineage>
        <taxon>Bacteria</taxon>
        <taxon>Pseudomonadati</taxon>
        <taxon>Pseudomonadota</taxon>
        <taxon>Gammaproteobacteria</taxon>
        <taxon>Enterobacterales</taxon>
        <taxon>Morganellaceae</taxon>
        <taxon>Xenorhabdus</taxon>
    </lineage>
</organism>
<dbReference type="AlphaFoldDB" id="A0A0B6X4M4"/>